<dbReference type="AlphaFoldDB" id="A0AAW2WVG2"/>
<accession>A0AAW2WVG2</accession>
<protein>
    <submittedName>
        <fullName evidence="1">Uncharacterized protein</fullName>
    </submittedName>
</protein>
<dbReference type="EMBL" id="JACGWN010000007">
    <property type="protein sequence ID" value="KAL0444542.1"/>
    <property type="molecule type" value="Genomic_DNA"/>
</dbReference>
<name>A0AAW2WVG2_9LAMI</name>
<reference evidence="1" key="1">
    <citation type="submission" date="2020-06" db="EMBL/GenBank/DDBJ databases">
        <authorList>
            <person name="Li T."/>
            <person name="Hu X."/>
            <person name="Zhang T."/>
            <person name="Song X."/>
            <person name="Zhang H."/>
            <person name="Dai N."/>
            <person name="Sheng W."/>
            <person name="Hou X."/>
            <person name="Wei L."/>
        </authorList>
    </citation>
    <scope>NUCLEOTIDE SEQUENCE</scope>
    <source>
        <strain evidence="1">KEN1</strain>
        <tissue evidence="1">Leaf</tissue>
    </source>
</reference>
<evidence type="ECO:0000313" key="1">
    <source>
        <dbReference type="EMBL" id="KAL0444542.1"/>
    </source>
</evidence>
<sequence length="86" mass="8902">MPMFAEALGPHALASHRGRPRLACLPPCVSPTISKPADASLVARGIIAPPRHYGAAHAPATPVSCPTITRCILGARLCLGRLLCLA</sequence>
<reference evidence="1" key="2">
    <citation type="journal article" date="2024" name="Plant">
        <title>Genomic evolution and insights into agronomic trait innovations of Sesamum species.</title>
        <authorList>
            <person name="Miao H."/>
            <person name="Wang L."/>
            <person name="Qu L."/>
            <person name="Liu H."/>
            <person name="Sun Y."/>
            <person name="Le M."/>
            <person name="Wang Q."/>
            <person name="Wei S."/>
            <person name="Zheng Y."/>
            <person name="Lin W."/>
            <person name="Duan Y."/>
            <person name="Cao H."/>
            <person name="Xiong S."/>
            <person name="Wang X."/>
            <person name="Wei L."/>
            <person name="Li C."/>
            <person name="Ma Q."/>
            <person name="Ju M."/>
            <person name="Zhao R."/>
            <person name="Li G."/>
            <person name="Mu C."/>
            <person name="Tian Q."/>
            <person name="Mei H."/>
            <person name="Zhang T."/>
            <person name="Gao T."/>
            <person name="Zhang H."/>
        </authorList>
    </citation>
    <scope>NUCLEOTIDE SEQUENCE</scope>
    <source>
        <strain evidence="1">KEN1</strain>
    </source>
</reference>
<organism evidence="1">
    <name type="scientific">Sesamum latifolium</name>
    <dbReference type="NCBI Taxonomy" id="2727402"/>
    <lineage>
        <taxon>Eukaryota</taxon>
        <taxon>Viridiplantae</taxon>
        <taxon>Streptophyta</taxon>
        <taxon>Embryophyta</taxon>
        <taxon>Tracheophyta</taxon>
        <taxon>Spermatophyta</taxon>
        <taxon>Magnoliopsida</taxon>
        <taxon>eudicotyledons</taxon>
        <taxon>Gunneridae</taxon>
        <taxon>Pentapetalae</taxon>
        <taxon>asterids</taxon>
        <taxon>lamiids</taxon>
        <taxon>Lamiales</taxon>
        <taxon>Pedaliaceae</taxon>
        <taxon>Sesamum</taxon>
    </lineage>
</organism>
<gene>
    <name evidence="1" type="ORF">Slati_2176900</name>
</gene>
<proteinExistence type="predicted"/>
<comment type="caution">
    <text evidence="1">The sequence shown here is derived from an EMBL/GenBank/DDBJ whole genome shotgun (WGS) entry which is preliminary data.</text>
</comment>